<feature type="compositionally biased region" description="Basic residues" evidence="4">
    <location>
        <begin position="1"/>
        <end position="10"/>
    </location>
</feature>
<dbReference type="InterPro" id="IPR011011">
    <property type="entry name" value="Znf_FYVE_PHD"/>
</dbReference>
<dbReference type="GO" id="GO:0010228">
    <property type="term" value="P:vegetative to reproductive phase transition of meristem"/>
    <property type="evidence" value="ECO:0007669"/>
    <property type="project" value="TreeGrafter"/>
</dbReference>
<feature type="domain" description="Myb-like" evidence="6">
    <location>
        <begin position="684"/>
        <end position="743"/>
    </location>
</feature>
<dbReference type="EMBL" id="LR999453">
    <property type="protein sequence ID" value="CAE5976230.1"/>
    <property type="molecule type" value="Genomic_DNA"/>
</dbReference>
<keyword evidence="3" id="KW-0862">Zinc</keyword>
<dbReference type="InterPro" id="IPR013083">
    <property type="entry name" value="Znf_RING/FYVE/PHD"/>
</dbReference>
<dbReference type="PANTHER" id="PTHR31133:SF2">
    <property type="entry name" value="EXPRESSED PROTEIN"/>
    <property type="match status" value="1"/>
</dbReference>
<organism evidence="7 8">
    <name type="scientific">Arabidopsis arenosa</name>
    <name type="common">Sand rock-cress</name>
    <name type="synonym">Cardaminopsis arenosa</name>
    <dbReference type="NCBI Taxonomy" id="38785"/>
    <lineage>
        <taxon>Eukaryota</taxon>
        <taxon>Viridiplantae</taxon>
        <taxon>Streptophyta</taxon>
        <taxon>Embryophyta</taxon>
        <taxon>Tracheophyta</taxon>
        <taxon>Spermatophyta</taxon>
        <taxon>Magnoliopsida</taxon>
        <taxon>eudicotyledons</taxon>
        <taxon>Gunneridae</taxon>
        <taxon>Pentapetalae</taxon>
        <taxon>rosids</taxon>
        <taxon>malvids</taxon>
        <taxon>Brassicales</taxon>
        <taxon>Brassicaceae</taxon>
        <taxon>Camelineae</taxon>
        <taxon>Arabidopsis</taxon>
    </lineage>
</organism>
<feature type="region of interest" description="Disordered" evidence="4">
    <location>
        <begin position="403"/>
        <end position="424"/>
    </location>
</feature>
<feature type="region of interest" description="Disordered" evidence="4">
    <location>
        <begin position="592"/>
        <end position="615"/>
    </location>
</feature>
<accession>A0A8S2A0R5</accession>
<dbReference type="CDD" id="cd15489">
    <property type="entry name" value="PHD_SF"/>
    <property type="match status" value="1"/>
</dbReference>
<dbReference type="AlphaFoldDB" id="A0A8S2A0R5"/>
<feature type="transmembrane region" description="Helical" evidence="5">
    <location>
        <begin position="880"/>
        <end position="900"/>
    </location>
</feature>
<feature type="compositionally biased region" description="Basic and acidic residues" evidence="4">
    <location>
        <begin position="403"/>
        <end position="423"/>
    </location>
</feature>
<dbReference type="SMART" id="SM00249">
    <property type="entry name" value="PHD"/>
    <property type="match status" value="1"/>
</dbReference>
<dbReference type="PANTHER" id="PTHR31133">
    <property type="entry name" value="MEMBRANE PROTEIN"/>
    <property type="match status" value="1"/>
</dbReference>
<keyword evidence="5" id="KW-1133">Transmembrane helix</keyword>
<dbReference type="Gene3D" id="3.30.40.10">
    <property type="entry name" value="Zinc/RING finger domain, C3HC4 (zinc finger)"/>
    <property type="match status" value="1"/>
</dbReference>
<feature type="compositionally biased region" description="Basic and acidic residues" evidence="4">
    <location>
        <begin position="199"/>
        <end position="225"/>
    </location>
</feature>
<keyword evidence="5" id="KW-0812">Transmembrane</keyword>
<feature type="region of interest" description="Disordered" evidence="4">
    <location>
        <begin position="1246"/>
        <end position="1269"/>
    </location>
</feature>
<evidence type="ECO:0000313" key="7">
    <source>
        <dbReference type="EMBL" id="CAE5976230.1"/>
    </source>
</evidence>
<dbReference type="SMART" id="SM00717">
    <property type="entry name" value="SANT"/>
    <property type="match status" value="1"/>
</dbReference>
<evidence type="ECO:0000256" key="5">
    <source>
        <dbReference type="SAM" id="Phobius"/>
    </source>
</evidence>
<evidence type="ECO:0000256" key="1">
    <source>
        <dbReference type="ARBA" id="ARBA00022723"/>
    </source>
</evidence>
<evidence type="ECO:0000256" key="4">
    <source>
        <dbReference type="SAM" id="MobiDB-lite"/>
    </source>
</evidence>
<name>A0A8S2A0R5_ARAAE</name>
<dbReference type="InterPro" id="IPR001965">
    <property type="entry name" value="Znf_PHD"/>
</dbReference>
<feature type="region of interest" description="Disordered" evidence="4">
    <location>
        <begin position="189"/>
        <end position="225"/>
    </location>
</feature>
<evidence type="ECO:0000313" key="8">
    <source>
        <dbReference type="Proteomes" id="UP000682877"/>
    </source>
</evidence>
<feature type="compositionally biased region" description="Polar residues" evidence="4">
    <location>
        <begin position="601"/>
        <end position="615"/>
    </location>
</feature>
<proteinExistence type="predicted"/>
<sequence>MSTVRKKRARILSSDSDDVDQGNPKTHENGEIGGKSQNLGKSKGGDIENVVKSNTCLVCDGKDNWVLVCYGEECPIAIHQSCASDEPDFDEFGNFYCPYCWYKRVLQLEKKLMVSDKSRKGCRESLGGVDLGFMMENEAGGVENLVEVNVSGGRTRTLASGNLSGNIGEGDGLNSKCMVMEKNQIMQEVAAQTHSRGNSKGDDADVDEGRQQQGRLSEERKKHRRCDDINHETAQAHSIDVVAETRNPRRYSGKNQQTKRVAGTLEQGVFINDHGTQVRDSDLGEGRSGQGCCHGNYLQKKASSTESYEQEVPRTDNRVSCGSGLRAVRYRQGRHIEKNRHNEIVVTETQEKEVSKDVERKSERGVERGRRITSVNCSGNRREVDESNKKCMVMEKSHKIKEVAADTHSLENSKADDTDLDKGRKQRGSFVVGVKTRETRRYSEKNQQNKIVAGTHEQAVFINDKGTQACDSDLGEGRSGQEYFHENNQQKKVSSTERCELPRTDKRVSHGCGLGEGRDCEGRQIKKNQHTETIETEALGKEVFKDRKRKRERGVERDVDEFYLAENQDRQYQPDMRNDDVAFNKQATCFSTDEQEDRKSVSSISSPESTNNVKDPNVASQELALLIHPKAGVQERPIEARPICSVSSQKPSFQPEKYGHKSYLKKNGTASNDPGQRKFVICSAKKRKRQFWTQAEEDMLRVGVQKFPGERNIPWRKILEFGRDVFHDERAPSDLKDKWKTLSKMPSDTRKWVNLSSERQPNYYVSELSSLAFGQHISFGPTTVWQVTGIVGSLFGGIAYGFFTPLMATFEAVGESVTSKCYHCFVDGSFSTIKWSCTVVTDFTDFCFHSYFSYMDELREMVSADVEPLEIRLSRLPSCLLASLIGVVVDVLLITAVALYKSPYMLLKGWKRLLEDLVGREGPFLETVCVPFAGLAIMLWPLAVVGAVIASVLSSFFLGLYSGVIVHQEDSFRMGLNYIIAAVSLFDEYVNDLLYLREGTRLPRPCYRTKTETGHGKRILGESKNVDLKSKRSCSLGSKLVSEQSRTLKKAITLYKPVQVWEWLFKSCEVNGRILLRDGLIDVKDVEECLVNGNSKKLYIRLPAWTVLQCLLASAKSNSSGLVITDGVELTELNSPRDKVFVWLVGPLLIMKEQIKNLKLTADEEFCLRKLVMVCKNERTEDWDSTGFPSTDTVKKAQLQAIIRRLQGMVASMSRIPTFRRRFMNLVKVLYIEALEMGVSGNRAGGILKPNSHQTGNLDRTETPDMDVV</sequence>
<keyword evidence="8" id="KW-1185">Reference proteome</keyword>
<protein>
    <recommendedName>
        <fullName evidence="6">Myb-like domain-containing protein</fullName>
    </recommendedName>
</protein>
<keyword evidence="1" id="KW-0479">Metal-binding</keyword>
<keyword evidence="2" id="KW-0863">Zinc-finger</keyword>
<gene>
    <name evidence="7" type="ORF">AARE701A_LOCUS8324</name>
</gene>
<dbReference type="Gene3D" id="1.10.10.60">
    <property type="entry name" value="Homeodomain-like"/>
    <property type="match status" value="1"/>
</dbReference>
<dbReference type="SUPFAM" id="SSF46689">
    <property type="entry name" value="Homeodomain-like"/>
    <property type="match status" value="1"/>
</dbReference>
<feature type="region of interest" description="Disordered" evidence="4">
    <location>
        <begin position="1"/>
        <end position="44"/>
    </location>
</feature>
<dbReference type="InterPro" id="IPR009057">
    <property type="entry name" value="Homeodomain-like_sf"/>
</dbReference>
<evidence type="ECO:0000256" key="2">
    <source>
        <dbReference type="ARBA" id="ARBA00022771"/>
    </source>
</evidence>
<feature type="transmembrane region" description="Helical" evidence="5">
    <location>
        <begin position="946"/>
        <end position="966"/>
    </location>
</feature>
<evidence type="ECO:0000256" key="3">
    <source>
        <dbReference type="ARBA" id="ARBA00022833"/>
    </source>
</evidence>
<reference evidence="7" key="1">
    <citation type="submission" date="2021-01" db="EMBL/GenBank/DDBJ databases">
        <authorList>
            <person name="Bezrukov I."/>
        </authorList>
    </citation>
    <scope>NUCLEOTIDE SEQUENCE</scope>
</reference>
<dbReference type="SUPFAM" id="SSF57903">
    <property type="entry name" value="FYVE/PHD zinc finger"/>
    <property type="match status" value="1"/>
</dbReference>
<dbReference type="PROSITE" id="PS50090">
    <property type="entry name" value="MYB_LIKE"/>
    <property type="match status" value="1"/>
</dbReference>
<dbReference type="InterPro" id="IPR040229">
    <property type="entry name" value="At3g27390-like"/>
</dbReference>
<dbReference type="Proteomes" id="UP000682877">
    <property type="component" value="Chromosome 3"/>
</dbReference>
<dbReference type="GO" id="GO:0008270">
    <property type="term" value="F:zinc ion binding"/>
    <property type="evidence" value="ECO:0007669"/>
    <property type="project" value="UniProtKB-KW"/>
</dbReference>
<feature type="compositionally biased region" description="Polar residues" evidence="4">
    <location>
        <begin position="189"/>
        <end position="198"/>
    </location>
</feature>
<evidence type="ECO:0000259" key="6">
    <source>
        <dbReference type="PROSITE" id="PS50090"/>
    </source>
</evidence>
<dbReference type="InterPro" id="IPR001005">
    <property type="entry name" value="SANT/Myb"/>
</dbReference>
<dbReference type="CDD" id="cd11660">
    <property type="entry name" value="SANT_TRF"/>
    <property type="match status" value="1"/>
</dbReference>
<keyword evidence="5" id="KW-0472">Membrane</keyword>